<protein>
    <recommendedName>
        <fullName evidence="5">RING-type domain-containing protein</fullName>
    </recommendedName>
</protein>
<evidence type="ECO:0000313" key="7">
    <source>
        <dbReference type="Proteomes" id="UP000759131"/>
    </source>
</evidence>
<evidence type="ECO:0000256" key="1">
    <source>
        <dbReference type="ARBA" id="ARBA00006672"/>
    </source>
</evidence>
<feature type="non-terminal residue" evidence="6">
    <location>
        <position position="297"/>
    </location>
</feature>
<name>A0A7R9L306_9ACAR</name>
<dbReference type="SMART" id="SM00238">
    <property type="entry name" value="BIR"/>
    <property type="match status" value="1"/>
</dbReference>
<dbReference type="Pfam" id="PF00653">
    <property type="entry name" value="BIR"/>
    <property type="match status" value="1"/>
</dbReference>
<evidence type="ECO:0000256" key="2">
    <source>
        <dbReference type="ARBA" id="ARBA00022771"/>
    </source>
</evidence>
<dbReference type="SMART" id="SM00184">
    <property type="entry name" value="RING"/>
    <property type="match status" value="1"/>
</dbReference>
<evidence type="ECO:0000313" key="6">
    <source>
        <dbReference type="EMBL" id="CAD7633872.1"/>
    </source>
</evidence>
<dbReference type="Proteomes" id="UP000759131">
    <property type="component" value="Unassembled WGS sequence"/>
</dbReference>
<dbReference type="InterPro" id="IPR001841">
    <property type="entry name" value="Znf_RING"/>
</dbReference>
<evidence type="ECO:0000259" key="5">
    <source>
        <dbReference type="PROSITE" id="PS50089"/>
    </source>
</evidence>
<evidence type="ECO:0000256" key="4">
    <source>
        <dbReference type="PROSITE-ProRule" id="PRU00175"/>
    </source>
</evidence>
<keyword evidence="2 4" id="KW-0479">Metal-binding</keyword>
<organism evidence="6">
    <name type="scientific">Medioppia subpectinata</name>
    <dbReference type="NCBI Taxonomy" id="1979941"/>
    <lineage>
        <taxon>Eukaryota</taxon>
        <taxon>Metazoa</taxon>
        <taxon>Ecdysozoa</taxon>
        <taxon>Arthropoda</taxon>
        <taxon>Chelicerata</taxon>
        <taxon>Arachnida</taxon>
        <taxon>Acari</taxon>
        <taxon>Acariformes</taxon>
        <taxon>Sarcoptiformes</taxon>
        <taxon>Oribatida</taxon>
        <taxon>Brachypylina</taxon>
        <taxon>Oppioidea</taxon>
        <taxon>Oppiidae</taxon>
        <taxon>Medioppia</taxon>
    </lineage>
</organism>
<sequence>KDLDIGGVSVESLANAGGTISKLSGAERSNRALEAHACYFPLCPFIMEMDVGNIPIDLDPIKNGHDVCGSGGSPMDWEFVDPNYTTYEDRLASFNSNEELFRVNIRQLAEAGFHYIGPGDRVKCFYCFGGVNSFNDGDDPWVQHAGVFPHCQFVRQEKGQTFINDSVNFVRESNIKLITISNWMRAPFVRHMLDSKIHSKTKILEVMNEKWSRDRKPFTSFAQLYDACFDKYGKLEPIKEYSDETNNLMLCKICFENNLNTVLFPCCHQISCQYCAKELKTCPICRYPVQTFLKTFF</sequence>
<dbReference type="GO" id="GO:0008270">
    <property type="term" value="F:zinc ion binding"/>
    <property type="evidence" value="ECO:0007669"/>
    <property type="project" value="UniProtKB-KW"/>
</dbReference>
<reference evidence="6" key="1">
    <citation type="submission" date="2020-11" db="EMBL/GenBank/DDBJ databases">
        <authorList>
            <person name="Tran Van P."/>
        </authorList>
    </citation>
    <scope>NUCLEOTIDE SEQUENCE</scope>
</reference>
<dbReference type="OrthoDB" id="6288000at2759"/>
<dbReference type="SUPFAM" id="SSF57924">
    <property type="entry name" value="Inhibitor of apoptosis (IAP) repeat"/>
    <property type="match status" value="1"/>
</dbReference>
<dbReference type="EMBL" id="OC868117">
    <property type="protein sequence ID" value="CAD7633872.1"/>
    <property type="molecule type" value="Genomic_DNA"/>
</dbReference>
<keyword evidence="2 4" id="KW-0863">Zinc-finger</keyword>
<dbReference type="AlphaFoldDB" id="A0A7R9L306"/>
<dbReference type="Gene3D" id="1.10.1170.10">
    <property type="entry name" value="Inhibitor Of Apoptosis Protein (2mihbC-IAP-1), Chain A"/>
    <property type="match status" value="1"/>
</dbReference>
<dbReference type="PROSITE" id="PS50143">
    <property type="entry name" value="BIR_REPEAT_2"/>
    <property type="match status" value="1"/>
</dbReference>
<dbReference type="PANTHER" id="PTHR10044:SF139">
    <property type="entry name" value="DEATH-ASSOCIATED INHIBITOR OF APOPTOSIS 2"/>
    <property type="match status" value="1"/>
</dbReference>
<dbReference type="Pfam" id="PF13920">
    <property type="entry name" value="zf-C3HC4_3"/>
    <property type="match status" value="1"/>
</dbReference>
<dbReference type="Gene3D" id="3.30.40.10">
    <property type="entry name" value="Zinc/RING finger domain, C3HC4 (zinc finger)"/>
    <property type="match status" value="1"/>
</dbReference>
<feature type="domain" description="RING-type" evidence="5">
    <location>
        <begin position="251"/>
        <end position="286"/>
    </location>
</feature>
<keyword evidence="7" id="KW-1185">Reference proteome</keyword>
<comment type="similarity">
    <text evidence="1">Belongs to the IAP family.</text>
</comment>
<dbReference type="InterPro" id="IPR013083">
    <property type="entry name" value="Znf_RING/FYVE/PHD"/>
</dbReference>
<gene>
    <name evidence="6" type="ORF">OSB1V03_LOCUS14268</name>
</gene>
<proteinExistence type="inferred from homology"/>
<dbReference type="PROSITE" id="PS50089">
    <property type="entry name" value="ZF_RING_2"/>
    <property type="match status" value="1"/>
</dbReference>
<dbReference type="CDD" id="cd00022">
    <property type="entry name" value="BIR"/>
    <property type="match status" value="1"/>
</dbReference>
<keyword evidence="3" id="KW-0862">Zinc</keyword>
<dbReference type="InterPro" id="IPR050784">
    <property type="entry name" value="IAP"/>
</dbReference>
<evidence type="ECO:0000256" key="3">
    <source>
        <dbReference type="ARBA" id="ARBA00022833"/>
    </source>
</evidence>
<accession>A0A7R9L306</accession>
<dbReference type="InterPro" id="IPR001370">
    <property type="entry name" value="BIR_rpt"/>
</dbReference>
<dbReference type="PANTHER" id="PTHR10044">
    <property type="entry name" value="INHIBITOR OF APOPTOSIS"/>
    <property type="match status" value="1"/>
</dbReference>
<dbReference type="EMBL" id="CAJPIZ010013542">
    <property type="protein sequence ID" value="CAG2114302.1"/>
    <property type="molecule type" value="Genomic_DNA"/>
</dbReference>